<evidence type="ECO:0000256" key="1">
    <source>
        <dbReference type="ARBA" id="ARBA00005417"/>
    </source>
</evidence>
<dbReference type="KEGG" id="lrs:PX52LOC_05041"/>
<name>A0A5C1AIP6_9BACT</name>
<evidence type="ECO:0000256" key="5">
    <source>
        <dbReference type="SAM" id="MobiDB-lite"/>
    </source>
</evidence>
<dbReference type="SMART" id="SM00382">
    <property type="entry name" value="AAA"/>
    <property type="match status" value="1"/>
</dbReference>
<dbReference type="PANTHER" id="PTHR43335:SF2">
    <property type="entry name" value="ABC TRANSPORTER, ATP-BINDING PROTEIN"/>
    <property type="match status" value="1"/>
</dbReference>
<evidence type="ECO:0000313" key="8">
    <source>
        <dbReference type="Proteomes" id="UP000324974"/>
    </source>
</evidence>
<organism evidence="7 8">
    <name type="scientific">Limnoglobus roseus</name>
    <dbReference type="NCBI Taxonomy" id="2598579"/>
    <lineage>
        <taxon>Bacteria</taxon>
        <taxon>Pseudomonadati</taxon>
        <taxon>Planctomycetota</taxon>
        <taxon>Planctomycetia</taxon>
        <taxon>Gemmatales</taxon>
        <taxon>Gemmataceae</taxon>
        <taxon>Limnoglobus</taxon>
    </lineage>
</organism>
<feature type="compositionally biased region" description="Basic and acidic residues" evidence="5">
    <location>
        <begin position="298"/>
        <end position="312"/>
    </location>
</feature>
<dbReference type="Pfam" id="PF00005">
    <property type="entry name" value="ABC_tran"/>
    <property type="match status" value="1"/>
</dbReference>
<keyword evidence="4 7" id="KW-0067">ATP-binding</keyword>
<dbReference type="AlphaFoldDB" id="A0A5C1AIP6"/>
<evidence type="ECO:0000256" key="3">
    <source>
        <dbReference type="ARBA" id="ARBA00022741"/>
    </source>
</evidence>
<keyword evidence="3" id="KW-0547">Nucleotide-binding</keyword>
<feature type="region of interest" description="Disordered" evidence="5">
    <location>
        <begin position="298"/>
        <end position="319"/>
    </location>
</feature>
<dbReference type="InterPro" id="IPR027417">
    <property type="entry name" value="P-loop_NTPase"/>
</dbReference>
<dbReference type="PROSITE" id="PS00211">
    <property type="entry name" value="ABC_TRANSPORTER_1"/>
    <property type="match status" value="1"/>
</dbReference>
<comment type="similarity">
    <text evidence="1">Belongs to the ABC transporter superfamily.</text>
</comment>
<reference evidence="8" key="1">
    <citation type="submission" date="2019-08" db="EMBL/GenBank/DDBJ databases">
        <title>Limnoglobus roseus gen. nov., sp. nov., a novel freshwater planctomycete with a giant genome from the family Gemmataceae.</title>
        <authorList>
            <person name="Kulichevskaya I.S."/>
            <person name="Naumoff D.G."/>
            <person name="Miroshnikov K."/>
            <person name="Ivanova A."/>
            <person name="Philippov D.A."/>
            <person name="Hakobyan A."/>
            <person name="Rijpstra I.C."/>
            <person name="Sinninghe Damste J.S."/>
            <person name="Liesack W."/>
            <person name="Dedysh S.N."/>
        </authorList>
    </citation>
    <scope>NUCLEOTIDE SEQUENCE [LARGE SCALE GENOMIC DNA]</scope>
    <source>
        <strain evidence="8">PX52</strain>
    </source>
</reference>
<dbReference type="RefSeq" id="WP_149112568.1">
    <property type="nucleotide sequence ID" value="NZ_CP042425.1"/>
</dbReference>
<evidence type="ECO:0000256" key="4">
    <source>
        <dbReference type="ARBA" id="ARBA00022840"/>
    </source>
</evidence>
<gene>
    <name evidence="7" type="ORF">PX52LOC_05041</name>
</gene>
<proteinExistence type="inferred from homology"/>
<dbReference type="InterPro" id="IPR017871">
    <property type="entry name" value="ABC_transporter-like_CS"/>
</dbReference>
<dbReference type="PANTHER" id="PTHR43335">
    <property type="entry name" value="ABC TRANSPORTER, ATP-BINDING PROTEIN"/>
    <property type="match status" value="1"/>
</dbReference>
<dbReference type="Gene3D" id="3.40.50.300">
    <property type="entry name" value="P-loop containing nucleotide triphosphate hydrolases"/>
    <property type="match status" value="1"/>
</dbReference>
<dbReference type="SUPFAM" id="SSF52540">
    <property type="entry name" value="P-loop containing nucleoside triphosphate hydrolases"/>
    <property type="match status" value="1"/>
</dbReference>
<dbReference type="Proteomes" id="UP000324974">
    <property type="component" value="Chromosome"/>
</dbReference>
<accession>A0A5C1AIP6</accession>
<dbReference type="CDD" id="cd03230">
    <property type="entry name" value="ABC_DR_subfamily_A"/>
    <property type="match status" value="1"/>
</dbReference>
<keyword evidence="2" id="KW-0813">Transport</keyword>
<feature type="domain" description="ABC transporter" evidence="6">
    <location>
        <begin position="8"/>
        <end position="236"/>
    </location>
</feature>
<dbReference type="OrthoDB" id="9804819at2"/>
<dbReference type="InterPro" id="IPR003439">
    <property type="entry name" value="ABC_transporter-like_ATP-bd"/>
</dbReference>
<dbReference type="PROSITE" id="PS50893">
    <property type="entry name" value="ABC_TRANSPORTER_2"/>
    <property type="match status" value="1"/>
</dbReference>
<evidence type="ECO:0000259" key="6">
    <source>
        <dbReference type="PROSITE" id="PS50893"/>
    </source>
</evidence>
<dbReference type="GO" id="GO:0005524">
    <property type="term" value="F:ATP binding"/>
    <property type="evidence" value="ECO:0007669"/>
    <property type="project" value="UniProtKB-KW"/>
</dbReference>
<dbReference type="GO" id="GO:0016887">
    <property type="term" value="F:ATP hydrolysis activity"/>
    <property type="evidence" value="ECO:0007669"/>
    <property type="project" value="InterPro"/>
</dbReference>
<evidence type="ECO:0000313" key="7">
    <source>
        <dbReference type="EMBL" id="QEL18027.1"/>
    </source>
</evidence>
<dbReference type="EMBL" id="CP042425">
    <property type="protein sequence ID" value="QEL18027.1"/>
    <property type="molecule type" value="Genomic_DNA"/>
</dbReference>
<keyword evidence="8" id="KW-1185">Reference proteome</keyword>
<protein>
    <submittedName>
        <fullName evidence="7">ABC transporter ATP-binding protein</fullName>
    </submittedName>
</protein>
<sequence length="319" mass="35946">MSGQEPVIVTEQLQKSYGEVEALKRVSLTVNRGEIFGLLGQNGAGKSTLIKILLGIVRKTEGSATLLGEPAGRSDVRRRVGYLPEDHQFPQYHTGASLLHFYGQLYGMSRDDRRRKIPEVLETVGIRKRMDSKLRTYSKGMKQRLGIAQAIFHDPDVIFLDEPTDGVDPVGRKELRELFEKLRDQGRTLFVNSHLLQEVELVCTRVAILQRGEIVRLGTVADLTRQEGRFVIGLAPGQELPADEVIRLGYRLEKAGAFWEVVVNDPTDIDRVLELVSARGLKLRHLVEKKQSLEDVFVRETDQNAPGTDERSRKQRGGR</sequence>
<dbReference type="InterPro" id="IPR003593">
    <property type="entry name" value="AAA+_ATPase"/>
</dbReference>
<evidence type="ECO:0000256" key="2">
    <source>
        <dbReference type="ARBA" id="ARBA00022448"/>
    </source>
</evidence>